<dbReference type="Pfam" id="PF08284">
    <property type="entry name" value="RVP_2"/>
    <property type="match status" value="1"/>
</dbReference>
<dbReference type="GO" id="GO:0003964">
    <property type="term" value="F:RNA-directed DNA polymerase activity"/>
    <property type="evidence" value="ECO:0007669"/>
    <property type="project" value="UniProtKB-KW"/>
</dbReference>
<dbReference type="SUPFAM" id="SSF50630">
    <property type="entry name" value="Acid proteases"/>
    <property type="match status" value="1"/>
</dbReference>
<dbReference type="PANTHER" id="PTHR37984:SF5">
    <property type="entry name" value="PROTEIN NYNRIN-LIKE"/>
    <property type="match status" value="1"/>
</dbReference>
<dbReference type="FunFam" id="3.10.20.370:FF:000001">
    <property type="entry name" value="Retrovirus-related Pol polyprotein from transposon 17.6-like protein"/>
    <property type="match status" value="1"/>
</dbReference>
<keyword evidence="5" id="KW-0540">Nuclease</keyword>
<dbReference type="CDD" id="cd09274">
    <property type="entry name" value="RNase_HI_RT_Ty3"/>
    <property type="match status" value="1"/>
</dbReference>
<feature type="region of interest" description="Disordered" evidence="9">
    <location>
        <begin position="1"/>
        <end position="76"/>
    </location>
</feature>
<feature type="compositionally biased region" description="Low complexity" evidence="9">
    <location>
        <begin position="1"/>
        <end position="11"/>
    </location>
</feature>
<keyword evidence="8" id="KW-0695">RNA-directed DNA polymerase</keyword>
<feature type="compositionally biased region" description="Low complexity" evidence="9">
    <location>
        <begin position="23"/>
        <end position="47"/>
    </location>
</feature>
<feature type="non-terminal residue" evidence="11">
    <location>
        <position position="825"/>
    </location>
</feature>
<keyword evidence="2" id="KW-0645">Protease</keyword>
<dbReference type="Gene3D" id="1.10.340.70">
    <property type="match status" value="1"/>
</dbReference>
<feature type="compositionally biased region" description="Low complexity" evidence="9">
    <location>
        <begin position="54"/>
        <end position="66"/>
    </location>
</feature>
<dbReference type="SUPFAM" id="SSF56672">
    <property type="entry name" value="DNA/RNA polymerases"/>
    <property type="match status" value="1"/>
</dbReference>
<dbReference type="InterPro" id="IPR050951">
    <property type="entry name" value="Retrovirus_Pol_polyprotein"/>
</dbReference>
<dbReference type="CDD" id="cd01647">
    <property type="entry name" value="RT_LTR"/>
    <property type="match status" value="1"/>
</dbReference>
<organism evidence="11 12">
    <name type="scientific">Prunus dulcis</name>
    <name type="common">Almond</name>
    <name type="synonym">Amygdalus dulcis</name>
    <dbReference type="NCBI Taxonomy" id="3755"/>
    <lineage>
        <taxon>Eukaryota</taxon>
        <taxon>Viridiplantae</taxon>
        <taxon>Streptophyta</taxon>
        <taxon>Embryophyta</taxon>
        <taxon>Tracheophyta</taxon>
        <taxon>Spermatophyta</taxon>
        <taxon>Magnoliopsida</taxon>
        <taxon>eudicotyledons</taxon>
        <taxon>Gunneridae</taxon>
        <taxon>Pentapetalae</taxon>
        <taxon>rosids</taxon>
        <taxon>fabids</taxon>
        <taxon>Rosales</taxon>
        <taxon>Rosaceae</taxon>
        <taxon>Amygdaloideae</taxon>
        <taxon>Amygdaleae</taxon>
        <taxon>Prunus</taxon>
    </lineage>
</organism>
<dbReference type="FunFam" id="3.30.70.270:FF:000020">
    <property type="entry name" value="Transposon Tf2-6 polyprotein-like Protein"/>
    <property type="match status" value="1"/>
</dbReference>
<dbReference type="FunFam" id="3.10.10.10:FF:000007">
    <property type="entry name" value="Retrovirus-related Pol polyprotein from transposon 17.6-like Protein"/>
    <property type="match status" value="1"/>
</dbReference>
<dbReference type="InterPro" id="IPR041588">
    <property type="entry name" value="Integrase_H2C2"/>
</dbReference>
<keyword evidence="3" id="KW-0808">Transferase</keyword>
<evidence type="ECO:0000256" key="9">
    <source>
        <dbReference type="SAM" id="MobiDB-lite"/>
    </source>
</evidence>
<feature type="domain" description="Reverse transcriptase" evidence="10">
    <location>
        <begin position="243"/>
        <end position="427"/>
    </location>
</feature>
<dbReference type="EMBL" id="CABIKO010000480">
    <property type="protein sequence ID" value="VVA36822.1"/>
    <property type="molecule type" value="Genomic_DNA"/>
</dbReference>
<evidence type="ECO:0000256" key="6">
    <source>
        <dbReference type="ARBA" id="ARBA00022759"/>
    </source>
</evidence>
<evidence type="ECO:0000256" key="1">
    <source>
        <dbReference type="ARBA" id="ARBA00012493"/>
    </source>
</evidence>
<evidence type="ECO:0000313" key="11">
    <source>
        <dbReference type="EMBL" id="VVA36822.1"/>
    </source>
</evidence>
<evidence type="ECO:0000256" key="3">
    <source>
        <dbReference type="ARBA" id="ARBA00022679"/>
    </source>
</evidence>
<evidence type="ECO:0000256" key="8">
    <source>
        <dbReference type="ARBA" id="ARBA00022918"/>
    </source>
</evidence>
<dbReference type="Gene3D" id="3.30.70.270">
    <property type="match status" value="2"/>
</dbReference>
<protein>
    <recommendedName>
        <fullName evidence="1">RNA-directed DNA polymerase</fullName>
        <ecNumber evidence="1">2.7.7.49</ecNumber>
    </recommendedName>
</protein>
<feature type="compositionally biased region" description="Gly residues" evidence="9">
    <location>
        <begin position="12"/>
        <end position="22"/>
    </location>
</feature>
<keyword evidence="4" id="KW-0548">Nucleotidyltransferase</keyword>
<keyword evidence="6" id="KW-0255">Endonuclease</keyword>
<keyword evidence="7" id="KW-0378">Hydrolase</keyword>
<gene>
    <name evidence="11" type="ORF">ALMOND_2B031828</name>
</gene>
<evidence type="ECO:0000256" key="7">
    <source>
        <dbReference type="ARBA" id="ARBA00022801"/>
    </source>
</evidence>
<sequence length="825" mass="93117">GSSKRGSYSSGSSGGRSFGGFRLGVSSSGGSTQSGSSGRRSTTSSARGSGGSQQQGRGRSARATGRVYHMSQQQAQASPDVVTGTLSVFGTPARILIDPGATHSFVTPSFAHNADVQPSALRNELAISVPTGEIFYVGTVYRDSPVLVGDVCLEADLIPLEMVGLDVILGMDWLAKHHASVDCFRKEVVLRSPGRPEVTFYGERRVLPSCLISAMTAKRLLRKGCSGYLAHVVDTRKQELKLEDIPVVRDFPDVFPDDLPGLPPHREIEFIIELFPGTSPISQAPYRMAPAELKELKVQLQELLRGAKVFSKIDLRSGYHQLRIKEEDVPKTAFRTRYGHYEFLVMPFGLTNAPAAFMDLMNRVFRRYLDRFVIVFIDDILVYSKSRKAHMKHLELVLKTLRRKKLFAKFSKCQFWLDRVNFLGHVISADGVYVDPQKVEAVVNWPQPTSVTEVRSFLGLAGYYRRFVEGFSTIAAPLTRLTRKGVKFEWSDECEKSFNELKTRLTTAPVLTLPDDSGNFVIYSDASQQGLGCVLMQHGRVIAYASRQLKKHELNYPVHDLELAAVIFALKIWRHYLYGATCQIFTDHKSLKYLFTQKELNLRQRRWLELIKDYDCTIEHHPGRANVVADALSRKSSGSVAYLRGKYVPLMVELRKLRVELGVDEQGALLATLQVRPVLVERIIAAQAEDPLICTLRTEVESGTRTDCSVRNDGALMVGNRLYVPHDEALKREILEEAHNSAFAMHPGSTKMYHTLREHYWWPFMKKEIAEYVRKCLICQQVKAERQKPSGLLQPLPIPEWKWEHLTMDFVFKLPRTRNKHDGVW</sequence>
<dbReference type="Gene3D" id="2.40.70.10">
    <property type="entry name" value="Acid Proteases"/>
    <property type="match status" value="1"/>
</dbReference>
<proteinExistence type="predicted"/>
<dbReference type="Pfam" id="PF00078">
    <property type="entry name" value="RVT_1"/>
    <property type="match status" value="1"/>
</dbReference>
<dbReference type="Gramene" id="VVA36822">
    <property type="protein sequence ID" value="VVA36822"/>
    <property type="gene ID" value="Prudul26B031828"/>
</dbReference>
<dbReference type="GO" id="GO:0004519">
    <property type="term" value="F:endonuclease activity"/>
    <property type="evidence" value="ECO:0007669"/>
    <property type="project" value="UniProtKB-KW"/>
</dbReference>
<evidence type="ECO:0000259" key="10">
    <source>
        <dbReference type="PROSITE" id="PS50878"/>
    </source>
</evidence>
<feature type="non-terminal residue" evidence="11">
    <location>
        <position position="1"/>
    </location>
</feature>
<dbReference type="InterPro" id="IPR041373">
    <property type="entry name" value="RT_RNaseH"/>
</dbReference>
<dbReference type="Gene3D" id="3.10.10.10">
    <property type="entry name" value="HIV Type 1 Reverse Transcriptase, subunit A, domain 1"/>
    <property type="match status" value="2"/>
</dbReference>
<dbReference type="Gene3D" id="3.10.20.370">
    <property type="match status" value="1"/>
</dbReference>
<evidence type="ECO:0000256" key="5">
    <source>
        <dbReference type="ARBA" id="ARBA00022722"/>
    </source>
</evidence>
<name>A0A5E4GB33_PRUDU</name>
<dbReference type="InterPro" id="IPR021109">
    <property type="entry name" value="Peptidase_aspartic_dom_sf"/>
</dbReference>
<dbReference type="InterPro" id="IPR000477">
    <property type="entry name" value="RT_dom"/>
</dbReference>
<dbReference type="PANTHER" id="PTHR37984">
    <property type="entry name" value="PROTEIN CBG26694"/>
    <property type="match status" value="1"/>
</dbReference>
<dbReference type="Pfam" id="PF17921">
    <property type="entry name" value="Integrase_H2C2"/>
    <property type="match status" value="1"/>
</dbReference>
<dbReference type="GO" id="GO:0006508">
    <property type="term" value="P:proteolysis"/>
    <property type="evidence" value="ECO:0007669"/>
    <property type="project" value="UniProtKB-KW"/>
</dbReference>
<dbReference type="InParanoid" id="A0A5E4GB33"/>
<reference evidence="12" key="1">
    <citation type="journal article" date="2020" name="Plant J.">
        <title>Transposons played a major role in the diversification between the closely related almond and peach genomes: results from the almond genome sequence.</title>
        <authorList>
            <person name="Alioto T."/>
            <person name="Alexiou K.G."/>
            <person name="Bardil A."/>
            <person name="Barteri F."/>
            <person name="Castanera R."/>
            <person name="Cruz F."/>
            <person name="Dhingra A."/>
            <person name="Duval H."/>
            <person name="Fernandez I Marti A."/>
            <person name="Frias L."/>
            <person name="Galan B."/>
            <person name="Garcia J.L."/>
            <person name="Howad W."/>
            <person name="Gomez-Garrido J."/>
            <person name="Gut M."/>
            <person name="Julca I."/>
            <person name="Morata J."/>
            <person name="Puigdomenech P."/>
            <person name="Ribeca P."/>
            <person name="Rubio Cabetas M.J."/>
            <person name="Vlasova A."/>
            <person name="Wirthensohn M."/>
            <person name="Garcia-Mas J."/>
            <person name="Gabaldon T."/>
            <person name="Casacuberta J.M."/>
            <person name="Arus P."/>
        </authorList>
    </citation>
    <scope>NUCLEOTIDE SEQUENCE [LARGE SCALE GENOMIC DNA]</scope>
    <source>
        <strain evidence="12">cv. Texas</strain>
    </source>
</reference>
<dbReference type="EC" id="2.7.7.49" evidence="1"/>
<dbReference type="Pfam" id="PF17917">
    <property type="entry name" value="RT_RNaseH"/>
    <property type="match status" value="1"/>
</dbReference>
<dbReference type="FunFam" id="1.10.340.70:FF:000001">
    <property type="entry name" value="Retrovirus-related Pol polyprotein from transposon gypsy-like Protein"/>
    <property type="match status" value="1"/>
</dbReference>
<evidence type="ECO:0000256" key="4">
    <source>
        <dbReference type="ARBA" id="ARBA00022695"/>
    </source>
</evidence>
<dbReference type="InterPro" id="IPR043128">
    <property type="entry name" value="Rev_trsase/Diguanyl_cyclase"/>
</dbReference>
<dbReference type="CDD" id="cd00303">
    <property type="entry name" value="retropepsin_like"/>
    <property type="match status" value="1"/>
</dbReference>
<accession>A0A5E4GB33</accession>
<evidence type="ECO:0000313" key="12">
    <source>
        <dbReference type="Proteomes" id="UP000327085"/>
    </source>
</evidence>
<dbReference type="GO" id="GO:0008233">
    <property type="term" value="F:peptidase activity"/>
    <property type="evidence" value="ECO:0007669"/>
    <property type="project" value="UniProtKB-KW"/>
</dbReference>
<dbReference type="AlphaFoldDB" id="A0A5E4GB33"/>
<dbReference type="InterPro" id="IPR043502">
    <property type="entry name" value="DNA/RNA_pol_sf"/>
</dbReference>
<dbReference type="Proteomes" id="UP000327085">
    <property type="component" value="Chromosome 6"/>
</dbReference>
<dbReference type="OMA" id="KEWESPK"/>
<evidence type="ECO:0000256" key="2">
    <source>
        <dbReference type="ARBA" id="ARBA00022670"/>
    </source>
</evidence>
<dbReference type="PROSITE" id="PS50878">
    <property type="entry name" value="RT_POL"/>
    <property type="match status" value="1"/>
</dbReference>